<evidence type="ECO:0000313" key="2">
    <source>
        <dbReference type="EMBL" id="MEQ2209732.1"/>
    </source>
</evidence>
<feature type="region of interest" description="Disordered" evidence="1">
    <location>
        <begin position="118"/>
        <end position="153"/>
    </location>
</feature>
<dbReference type="Proteomes" id="UP001434883">
    <property type="component" value="Unassembled WGS sequence"/>
</dbReference>
<comment type="caution">
    <text evidence="2">The sequence shown here is derived from an EMBL/GenBank/DDBJ whole genome shotgun (WGS) entry which is preliminary data.</text>
</comment>
<feature type="region of interest" description="Disordered" evidence="1">
    <location>
        <begin position="1"/>
        <end position="100"/>
    </location>
</feature>
<dbReference type="EMBL" id="JAHRIN010051752">
    <property type="protein sequence ID" value="MEQ2209732.1"/>
    <property type="molecule type" value="Genomic_DNA"/>
</dbReference>
<feature type="compositionally biased region" description="Basic residues" evidence="1">
    <location>
        <begin position="68"/>
        <end position="78"/>
    </location>
</feature>
<protein>
    <submittedName>
        <fullName evidence="2">Uncharacterized protein</fullName>
    </submittedName>
</protein>
<keyword evidence="3" id="KW-1185">Reference proteome</keyword>
<name>A0ABV0RNE9_9TELE</name>
<gene>
    <name evidence="2" type="ORF">XENOCAPTIV_003287</name>
</gene>
<sequence>MLRRPTHPSANRSLAPGARATEGSIGGRPPQHAKEPLAGARRLPNRRTGHRSQGPRSKAIQTIPRGPKSQRQHQRIPKTRTSTPAQIPTRRPAPSPGLRPQAYLRTLKCGVVHLKGKMGGEEGLGAPMQRCTHVRRRPIASRSKNLPDPHAPA</sequence>
<evidence type="ECO:0000256" key="1">
    <source>
        <dbReference type="SAM" id="MobiDB-lite"/>
    </source>
</evidence>
<accession>A0ABV0RNE9</accession>
<organism evidence="2 3">
    <name type="scientific">Xenoophorus captivus</name>
    <dbReference type="NCBI Taxonomy" id="1517983"/>
    <lineage>
        <taxon>Eukaryota</taxon>
        <taxon>Metazoa</taxon>
        <taxon>Chordata</taxon>
        <taxon>Craniata</taxon>
        <taxon>Vertebrata</taxon>
        <taxon>Euteleostomi</taxon>
        <taxon>Actinopterygii</taxon>
        <taxon>Neopterygii</taxon>
        <taxon>Teleostei</taxon>
        <taxon>Neoteleostei</taxon>
        <taxon>Acanthomorphata</taxon>
        <taxon>Ovalentaria</taxon>
        <taxon>Atherinomorphae</taxon>
        <taxon>Cyprinodontiformes</taxon>
        <taxon>Goodeidae</taxon>
        <taxon>Xenoophorus</taxon>
    </lineage>
</organism>
<proteinExistence type="predicted"/>
<evidence type="ECO:0000313" key="3">
    <source>
        <dbReference type="Proteomes" id="UP001434883"/>
    </source>
</evidence>
<reference evidence="2 3" key="1">
    <citation type="submission" date="2021-06" db="EMBL/GenBank/DDBJ databases">
        <authorList>
            <person name="Palmer J.M."/>
        </authorList>
    </citation>
    <scope>NUCLEOTIDE SEQUENCE [LARGE SCALE GENOMIC DNA]</scope>
    <source>
        <strain evidence="2 3">XC_2019</strain>
        <tissue evidence="2">Muscle</tissue>
    </source>
</reference>